<evidence type="ECO:0000313" key="8">
    <source>
        <dbReference type="Proteomes" id="UP000663852"/>
    </source>
</evidence>
<dbReference type="PRINTS" id="PR00301">
    <property type="entry name" value="HEATSHOCK70"/>
</dbReference>
<keyword evidence="5" id="KW-0812">Transmembrane</keyword>
<accession>A0A813N7V8</accession>
<name>A0A813N7V8_ADIRI</name>
<feature type="transmembrane region" description="Helical" evidence="5">
    <location>
        <begin position="7"/>
        <end position="25"/>
    </location>
</feature>
<evidence type="ECO:0000256" key="5">
    <source>
        <dbReference type="SAM" id="Phobius"/>
    </source>
</evidence>
<gene>
    <name evidence="7" type="ORF">EDS130_LOCUS1379</name>
</gene>
<dbReference type="Pfam" id="PF00010">
    <property type="entry name" value="HLH"/>
    <property type="match status" value="1"/>
</dbReference>
<keyword evidence="2 4" id="KW-0547">Nucleotide-binding</keyword>
<evidence type="ECO:0000256" key="1">
    <source>
        <dbReference type="ARBA" id="ARBA00007381"/>
    </source>
</evidence>
<dbReference type="InterPro" id="IPR018181">
    <property type="entry name" value="Heat_shock_70_CS"/>
</dbReference>
<evidence type="ECO:0000313" key="7">
    <source>
        <dbReference type="EMBL" id="CAF0735075.1"/>
    </source>
</evidence>
<organism evidence="7 8">
    <name type="scientific">Adineta ricciae</name>
    <name type="common">Rotifer</name>
    <dbReference type="NCBI Taxonomy" id="249248"/>
    <lineage>
        <taxon>Eukaryota</taxon>
        <taxon>Metazoa</taxon>
        <taxon>Spiralia</taxon>
        <taxon>Gnathifera</taxon>
        <taxon>Rotifera</taxon>
        <taxon>Eurotatoria</taxon>
        <taxon>Bdelloidea</taxon>
        <taxon>Adinetida</taxon>
        <taxon>Adinetidae</taxon>
        <taxon>Adineta</taxon>
    </lineage>
</organism>
<keyword evidence="5" id="KW-0472">Membrane</keyword>
<comment type="similarity">
    <text evidence="1 4">Belongs to the heat shock protein 70 family.</text>
</comment>
<dbReference type="GO" id="GO:0005524">
    <property type="term" value="F:ATP binding"/>
    <property type="evidence" value="ECO:0007669"/>
    <property type="project" value="UniProtKB-KW"/>
</dbReference>
<dbReference type="InterPro" id="IPR043129">
    <property type="entry name" value="ATPase_NBD"/>
</dbReference>
<dbReference type="Gene3D" id="3.30.420.40">
    <property type="match status" value="2"/>
</dbReference>
<feature type="domain" description="BHLH" evidence="6">
    <location>
        <begin position="565"/>
        <end position="618"/>
    </location>
</feature>
<dbReference type="Gene3D" id="4.10.280.10">
    <property type="entry name" value="Helix-loop-helix DNA-binding domain"/>
    <property type="match status" value="1"/>
</dbReference>
<evidence type="ECO:0000259" key="6">
    <source>
        <dbReference type="PROSITE" id="PS50888"/>
    </source>
</evidence>
<dbReference type="GO" id="GO:0046983">
    <property type="term" value="F:protein dimerization activity"/>
    <property type="evidence" value="ECO:0007669"/>
    <property type="project" value="InterPro"/>
</dbReference>
<dbReference type="PANTHER" id="PTHR19375">
    <property type="entry name" value="HEAT SHOCK PROTEIN 70KDA"/>
    <property type="match status" value="1"/>
</dbReference>
<proteinExistence type="inferred from homology"/>
<dbReference type="Gene3D" id="1.20.5.170">
    <property type="match status" value="1"/>
</dbReference>
<reference evidence="7" key="1">
    <citation type="submission" date="2021-02" db="EMBL/GenBank/DDBJ databases">
        <authorList>
            <person name="Nowell W R."/>
        </authorList>
    </citation>
    <scope>NUCLEOTIDE SEQUENCE</scope>
</reference>
<dbReference type="CDD" id="cd11397">
    <property type="entry name" value="bHLHzip_MITF_like"/>
    <property type="match status" value="1"/>
</dbReference>
<dbReference type="InterPro" id="IPR011598">
    <property type="entry name" value="bHLH_dom"/>
</dbReference>
<dbReference type="GO" id="GO:0140662">
    <property type="term" value="F:ATP-dependent protein folding chaperone"/>
    <property type="evidence" value="ECO:0007669"/>
    <property type="project" value="InterPro"/>
</dbReference>
<dbReference type="AlphaFoldDB" id="A0A813N7V8"/>
<dbReference type="Pfam" id="PF00012">
    <property type="entry name" value="HSP70"/>
    <property type="match status" value="1"/>
</dbReference>
<dbReference type="SMART" id="SM00353">
    <property type="entry name" value="HLH"/>
    <property type="match status" value="1"/>
</dbReference>
<evidence type="ECO:0000256" key="2">
    <source>
        <dbReference type="ARBA" id="ARBA00022741"/>
    </source>
</evidence>
<dbReference type="Proteomes" id="UP000663852">
    <property type="component" value="Unassembled WGS sequence"/>
</dbReference>
<evidence type="ECO:0000256" key="4">
    <source>
        <dbReference type="RuleBase" id="RU003322"/>
    </source>
</evidence>
<keyword evidence="5" id="KW-1133">Transmembrane helix</keyword>
<sequence>MVSSETTCTLIGGSLIVLLIAGYFGQHLLPAPKPKIIGLDLGTTYSCVGIYHAISGLVEIIPAQRNRSCLPSIVSFLSNGSTLLGYDAFDHMETNPNYTIYDAKRFIGKQFSLESVEKLQKDYPFELVRTDQGYVEFVISENGTRITPEQVGSLILKYLKQLVEQHLKIAKIKLCVLSVPAEFDDLQRQFTRRAAELIDLKVERIISEPTAAALAYGFHKKENVRYVLVIDIGGGTTDVSLLSVQNGMFSTQAMAGNNRLGGQDFNQNLFNYILTLVEDSDKKTNPLFLQHLRIEIEKCKIDLSTVNQCLIDSKWMITREKFEEINQDLFRKIREPLDRIFAYINSDISDDDDISSRLTVNNIDEIVLVGGSTRMLKIRELIADYFQKKPNVNIDPDVAVTHGVSIQAGILGGVWPLNVSATETVQTRLENPTKYHLEQMCRKQTLVADDAPSTNIVTLPQTLQHEESSPDSEITSEMDDQLNDDATCGSIDSTSRGISITPRLSTTLTGDHAGSIYLSSSISKDSNDSASHHSSSCPTNILSAKAKIGLPLTEDEMRLVIRDRQKKDNHNMIERRRRFNINDRIKELGTLLPKGTDLDLKQNKGTILRASVDYIKILRRQYDNVSLVEEKCQLLSEHNSALLERVRELEKKCLMNGIPIDNSSRKGSSAIAVTTPSVIKEEPASLSSSLNNSTNPLVPPSTPIFATFESFPPLDSLSAFGLDDDSNDTTNISGYTKGNNVDPLSPLAHDPFLSSTSYGFDNEMDIGGVFP</sequence>
<dbReference type="InterPro" id="IPR036638">
    <property type="entry name" value="HLH_DNA-bd_sf"/>
</dbReference>
<comment type="caution">
    <text evidence="7">The sequence shown here is derived from an EMBL/GenBank/DDBJ whole genome shotgun (WGS) entry which is preliminary data.</text>
</comment>
<dbReference type="PROSITE" id="PS00329">
    <property type="entry name" value="HSP70_2"/>
    <property type="match status" value="1"/>
</dbReference>
<keyword evidence="3 4" id="KW-0067">ATP-binding</keyword>
<dbReference type="OrthoDB" id="2401965at2759"/>
<dbReference type="InterPro" id="IPR013126">
    <property type="entry name" value="Hsp_70_fam"/>
</dbReference>
<protein>
    <recommendedName>
        <fullName evidence="6">BHLH domain-containing protein</fullName>
    </recommendedName>
</protein>
<dbReference type="SUPFAM" id="SSF53067">
    <property type="entry name" value="Actin-like ATPase domain"/>
    <property type="match status" value="2"/>
</dbReference>
<dbReference type="SUPFAM" id="SSF47459">
    <property type="entry name" value="HLH, helix-loop-helix DNA-binding domain"/>
    <property type="match status" value="1"/>
</dbReference>
<evidence type="ECO:0000256" key="3">
    <source>
        <dbReference type="ARBA" id="ARBA00022840"/>
    </source>
</evidence>
<dbReference type="PROSITE" id="PS50888">
    <property type="entry name" value="BHLH"/>
    <property type="match status" value="1"/>
</dbReference>
<dbReference type="EMBL" id="CAJNOJ010000003">
    <property type="protein sequence ID" value="CAF0735075.1"/>
    <property type="molecule type" value="Genomic_DNA"/>
</dbReference>
<dbReference type="Gene3D" id="3.90.640.10">
    <property type="entry name" value="Actin, Chain A, domain 4"/>
    <property type="match status" value="1"/>
</dbReference>